<dbReference type="Pfam" id="PF18075">
    <property type="entry name" value="FtsX_ECD"/>
    <property type="match status" value="1"/>
</dbReference>
<evidence type="ECO:0000256" key="1">
    <source>
        <dbReference type="ARBA" id="ARBA00004651"/>
    </source>
</evidence>
<evidence type="ECO:0000256" key="9">
    <source>
        <dbReference type="ARBA" id="ARBA00023306"/>
    </source>
</evidence>
<evidence type="ECO:0000256" key="11">
    <source>
        <dbReference type="SAM" id="Phobius"/>
    </source>
</evidence>
<evidence type="ECO:0000259" key="12">
    <source>
        <dbReference type="Pfam" id="PF02687"/>
    </source>
</evidence>
<dbReference type="GO" id="GO:0005886">
    <property type="term" value="C:plasma membrane"/>
    <property type="evidence" value="ECO:0007669"/>
    <property type="project" value="UniProtKB-SubCell"/>
</dbReference>
<dbReference type="AlphaFoldDB" id="A0AAN5ALD6"/>
<evidence type="ECO:0000256" key="6">
    <source>
        <dbReference type="ARBA" id="ARBA00022692"/>
    </source>
</evidence>
<reference evidence="14 15" key="1">
    <citation type="submission" date="2021-12" db="EMBL/GenBank/DDBJ databases">
        <title>Genome sequencing of bacteria with rrn-lacking chromosome and rrn-plasmid.</title>
        <authorList>
            <person name="Anda M."/>
            <person name="Iwasaki W."/>
        </authorList>
    </citation>
    <scope>NUCLEOTIDE SEQUENCE [LARGE SCALE GENOMIC DNA]</scope>
    <source>
        <strain evidence="14 15">NBRC 15940</strain>
    </source>
</reference>
<keyword evidence="9 10" id="KW-0131">Cell cycle</keyword>
<keyword evidence="4 10" id="KW-1003">Cell membrane</keyword>
<feature type="transmembrane region" description="Helical" evidence="11">
    <location>
        <begin position="224"/>
        <end position="243"/>
    </location>
</feature>
<evidence type="ECO:0000313" key="14">
    <source>
        <dbReference type="EMBL" id="GJM60763.1"/>
    </source>
</evidence>
<evidence type="ECO:0000313" key="15">
    <source>
        <dbReference type="Proteomes" id="UP001310022"/>
    </source>
</evidence>
<dbReference type="InterPro" id="IPR040690">
    <property type="entry name" value="FtsX_ECD"/>
</dbReference>
<feature type="transmembrane region" description="Helical" evidence="11">
    <location>
        <begin position="162"/>
        <end position="184"/>
    </location>
</feature>
<dbReference type="PIRSF" id="PIRSF003097">
    <property type="entry name" value="FtsX"/>
    <property type="match status" value="1"/>
</dbReference>
<evidence type="ECO:0000256" key="4">
    <source>
        <dbReference type="ARBA" id="ARBA00022475"/>
    </source>
</evidence>
<keyword evidence="6 11" id="KW-0812">Transmembrane</keyword>
<evidence type="ECO:0000256" key="7">
    <source>
        <dbReference type="ARBA" id="ARBA00022989"/>
    </source>
</evidence>
<dbReference type="PANTHER" id="PTHR47755:SF1">
    <property type="entry name" value="CELL DIVISION PROTEIN FTSX"/>
    <property type="match status" value="1"/>
</dbReference>
<gene>
    <name evidence="14" type="ORF">PEDI_13150</name>
</gene>
<name>A0AAN5ALD6_9BACT</name>
<accession>A0AAN5ALD6</accession>
<evidence type="ECO:0000256" key="10">
    <source>
        <dbReference type="PIRNR" id="PIRNR003097"/>
    </source>
</evidence>
<sequence>MSKNNKKKVGAYPFFSVVFSTALALFIVGILGLTYIQTQKLTQRIKSDLEMQVFLKREVNKSKIAQFQRKLSQQSYILAPANDNIRFISKEEAAKTFLNDTGEDFSEFLGENPLHDAFTIKLKSGFQNSDSLEMIKQELEKFAEVSEVTYVKNLADQIQENFAKLSVILVTIAILLFFVVTILINNTIKLALFSQRFLIRSMQLVGATSGFIQKPFILRSIWHGFLGGIIACLGISGVLYYAVHHIDALSLLYAPKEVGILFGTMIITGITVSFFSTKKSVKKYLGMSLNDLY</sequence>
<dbReference type="GO" id="GO:0051301">
    <property type="term" value="P:cell division"/>
    <property type="evidence" value="ECO:0007669"/>
    <property type="project" value="UniProtKB-KW"/>
</dbReference>
<proteinExistence type="inferred from homology"/>
<evidence type="ECO:0000256" key="5">
    <source>
        <dbReference type="ARBA" id="ARBA00022618"/>
    </source>
</evidence>
<evidence type="ECO:0000256" key="3">
    <source>
        <dbReference type="ARBA" id="ARBA00021907"/>
    </source>
</evidence>
<protein>
    <recommendedName>
        <fullName evidence="3 10">Cell division protein FtsX</fullName>
    </recommendedName>
</protein>
<feature type="domain" description="ABC3 transporter permease C-terminal" evidence="12">
    <location>
        <begin position="171"/>
        <end position="284"/>
    </location>
</feature>
<feature type="transmembrane region" description="Helical" evidence="11">
    <location>
        <begin position="258"/>
        <end position="277"/>
    </location>
</feature>
<keyword evidence="5 10" id="KW-0132">Cell division</keyword>
<evidence type="ECO:0000256" key="2">
    <source>
        <dbReference type="ARBA" id="ARBA00007379"/>
    </source>
</evidence>
<feature type="domain" description="FtsX extracellular" evidence="13">
    <location>
        <begin position="49"/>
        <end position="148"/>
    </location>
</feature>
<evidence type="ECO:0000259" key="13">
    <source>
        <dbReference type="Pfam" id="PF18075"/>
    </source>
</evidence>
<keyword evidence="7 11" id="KW-1133">Transmembrane helix</keyword>
<evidence type="ECO:0000256" key="8">
    <source>
        <dbReference type="ARBA" id="ARBA00023136"/>
    </source>
</evidence>
<dbReference type="InterPro" id="IPR004513">
    <property type="entry name" value="FtsX"/>
</dbReference>
<feature type="transmembrane region" description="Helical" evidence="11">
    <location>
        <begin position="12"/>
        <end position="36"/>
    </location>
</feature>
<dbReference type="Gene3D" id="3.30.70.3040">
    <property type="match status" value="1"/>
</dbReference>
<dbReference type="EMBL" id="BQKE01000001">
    <property type="protein sequence ID" value="GJM60763.1"/>
    <property type="molecule type" value="Genomic_DNA"/>
</dbReference>
<comment type="caution">
    <text evidence="14">The sequence shown here is derived from an EMBL/GenBank/DDBJ whole genome shotgun (WGS) entry which is preliminary data.</text>
</comment>
<keyword evidence="15" id="KW-1185">Reference proteome</keyword>
<comment type="similarity">
    <text evidence="2 10">Belongs to the ABC-4 integral membrane protein family. FtsX subfamily.</text>
</comment>
<dbReference type="Proteomes" id="UP001310022">
    <property type="component" value="Unassembled WGS sequence"/>
</dbReference>
<comment type="subcellular location">
    <subcellularLocation>
        <location evidence="1">Cell membrane</location>
        <topology evidence="1">Multi-pass membrane protein</topology>
    </subcellularLocation>
</comment>
<dbReference type="Pfam" id="PF02687">
    <property type="entry name" value="FtsX"/>
    <property type="match status" value="1"/>
</dbReference>
<dbReference type="PANTHER" id="PTHR47755">
    <property type="entry name" value="CELL DIVISION PROTEIN FTSX"/>
    <property type="match status" value="1"/>
</dbReference>
<dbReference type="RefSeq" id="WP_053404660.1">
    <property type="nucleotide sequence ID" value="NZ_BQKE01000001.1"/>
</dbReference>
<organism evidence="14 15">
    <name type="scientific">Persicobacter diffluens</name>
    <dbReference type="NCBI Taxonomy" id="981"/>
    <lineage>
        <taxon>Bacteria</taxon>
        <taxon>Pseudomonadati</taxon>
        <taxon>Bacteroidota</taxon>
        <taxon>Cytophagia</taxon>
        <taxon>Cytophagales</taxon>
        <taxon>Persicobacteraceae</taxon>
        <taxon>Persicobacter</taxon>
    </lineage>
</organism>
<keyword evidence="8 10" id="KW-0472">Membrane</keyword>
<dbReference type="InterPro" id="IPR003838">
    <property type="entry name" value="ABC3_permease_C"/>
</dbReference>